<reference evidence="2 3" key="1">
    <citation type="submission" date="2024-04" db="EMBL/GenBank/DDBJ databases">
        <title>Arthrobacter sp. from Plains bison fecal sample.</title>
        <authorList>
            <person name="Ruzzini A."/>
        </authorList>
    </citation>
    <scope>NUCLEOTIDE SEQUENCE [LARGE SCALE GENOMIC DNA]</scope>
    <source>
        <strain evidence="2 3">EINP1</strain>
    </source>
</reference>
<proteinExistence type="predicted"/>
<protein>
    <submittedName>
        <fullName evidence="2">Uncharacterized protein</fullName>
    </submittedName>
</protein>
<keyword evidence="1" id="KW-0472">Membrane</keyword>
<feature type="transmembrane region" description="Helical" evidence="1">
    <location>
        <begin position="20"/>
        <end position="43"/>
    </location>
</feature>
<gene>
    <name evidence="2" type="ORF">AAE021_10345</name>
</gene>
<accession>A0ABZ2ZSA1</accession>
<keyword evidence="3" id="KW-1185">Reference proteome</keyword>
<evidence type="ECO:0000313" key="2">
    <source>
        <dbReference type="EMBL" id="WZP14601.1"/>
    </source>
</evidence>
<dbReference type="RefSeq" id="WP_170290209.1">
    <property type="nucleotide sequence ID" value="NZ_BAAAWL010000001.1"/>
</dbReference>
<keyword evidence="1" id="KW-0812">Transmembrane</keyword>
<keyword evidence="1" id="KW-1133">Transmembrane helix</keyword>
<evidence type="ECO:0000313" key="3">
    <source>
        <dbReference type="Proteomes" id="UP001448858"/>
    </source>
</evidence>
<evidence type="ECO:0000256" key="1">
    <source>
        <dbReference type="SAM" id="Phobius"/>
    </source>
</evidence>
<organism evidence="2 3">
    <name type="scientific">Arthrobacter citreus</name>
    <dbReference type="NCBI Taxonomy" id="1670"/>
    <lineage>
        <taxon>Bacteria</taxon>
        <taxon>Bacillati</taxon>
        <taxon>Actinomycetota</taxon>
        <taxon>Actinomycetes</taxon>
        <taxon>Micrococcales</taxon>
        <taxon>Micrococcaceae</taxon>
        <taxon>Arthrobacter</taxon>
    </lineage>
</organism>
<dbReference type="EMBL" id="CP151657">
    <property type="protein sequence ID" value="WZP14601.1"/>
    <property type="molecule type" value="Genomic_DNA"/>
</dbReference>
<name>A0ABZ2ZSA1_9MICC</name>
<dbReference type="Proteomes" id="UP001448858">
    <property type="component" value="Chromosome"/>
</dbReference>
<sequence>MSTTMTRREWRQDRARQQRISRIGYGIVVATALMCVAVLIVALTQGAG</sequence>